<organism evidence="9 10">
    <name type="scientific">Salinigranum rubrum</name>
    <dbReference type="NCBI Taxonomy" id="755307"/>
    <lineage>
        <taxon>Archaea</taxon>
        <taxon>Methanobacteriati</taxon>
        <taxon>Methanobacteriota</taxon>
        <taxon>Stenosarchaea group</taxon>
        <taxon>Halobacteria</taxon>
        <taxon>Halobacteriales</taxon>
        <taxon>Haloferacaceae</taxon>
        <taxon>Salinigranum</taxon>
    </lineage>
</organism>
<name>A0A2I8VJ41_9EURY</name>
<dbReference type="Pfam" id="PF00710">
    <property type="entry name" value="Asparaginase"/>
    <property type="match status" value="1"/>
</dbReference>
<dbReference type="InterPro" id="IPR040919">
    <property type="entry name" value="Asparaginase_C"/>
</dbReference>
<sequence>MAHVTVLGTGGTIASTSKESGATPELSGEDLVDAVPALETYATLSVREVAQVPSFDMDFSTVARVGEAAEGAVDDGATGVVVTHGTDTMEESAYLLDSTLDIDAPVVFTGAQRRPDQVSPDGPSNLLTAVRAAVHDRLSGQGGVYVAFNEELHAARDVTKTHTSALETFASPNSGPVATFPPDGARFYREPGRRCSHVPVREPTARVEVVTTGIGVDSQALDRALDAGVDGLVLEGTGLGNTTSALGDAVGRAVDAGVPVVVTSRCGAGGVAPVYGTPGGGATLADHGAISGGDLPAQKARITLALALTAVDRVENAEAVAAYFPA</sequence>
<dbReference type="OrthoDB" id="85706at2157"/>
<dbReference type="KEGG" id="srub:C2R22_10050"/>
<dbReference type="GeneID" id="35592435"/>
<keyword evidence="10" id="KW-1185">Reference proteome</keyword>
<gene>
    <name evidence="9" type="ORF">C2R22_10050</name>
</gene>
<evidence type="ECO:0000259" key="8">
    <source>
        <dbReference type="Pfam" id="PF17763"/>
    </source>
</evidence>
<dbReference type="Proteomes" id="UP000236584">
    <property type="component" value="Chromosome"/>
</dbReference>
<dbReference type="PANTHER" id="PTHR11707:SF28">
    <property type="entry name" value="60 KDA LYSOPHOSPHOLIPASE"/>
    <property type="match status" value="1"/>
</dbReference>
<dbReference type="InterPro" id="IPR027473">
    <property type="entry name" value="L-asparaginase_C"/>
</dbReference>
<evidence type="ECO:0000313" key="9">
    <source>
        <dbReference type="EMBL" id="AUV81946.1"/>
    </source>
</evidence>
<evidence type="ECO:0000256" key="3">
    <source>
        <dbReference type="ARBA" id="ARBA00070292"/>
    </source>
</evidence>
<dbReference type="Pfam" id="PF17763">
    <property type="entry name" value="Asparaginase_C"/>
    <property type="match status" value="1"/>
</dbReference>
<feature type="active site" evidence="4">
    <location>
        <position position="12"/>
    </location>
</feature>
<protein>
    <recommendedName>
        <fullName evidence="3">L-asparaginase</fullName>
    </recommendedName>
</protein>
<dbReference type="InterPro" id="IPR036152">
    <property type="entry name" value="Asp/glu_Ase-like_sf"/>
</dbReference>
<feature type="region of interest" description="Disordered" evidence="6">
    <location>
        <begin position="1"/>
        <end position="26"/>
    </location>
</feature>
<dbReference type="SFLD" id="SFLDS00057">
    <property type="entry name" value="Glutaminase/Asparaginase"/>
    <property type="match status" value="1"/>
</dbReference>
<dbReference type="AlphaFoldDB" id="A0A2I8VJ41"/>
<dbReference type="Gene3D" id="3.40.50.1170">
    <property type="entry name" value="L-asparaginase, N-terminal domain"/>
    <property type="match status" value="1"/>
</dbReference>
<dbReference type="PROSITE" id="PS00144">
    <property type="entry name" value="ASN_GLN_ASE_1"/>
    <property type="match status" value="1"/>
</dbReference>
<feature type="domain" description="L-asparaginase N-terminal" evidence="7">
    <location>
        <begin position="3"/>
        <end position="191"/>
    </location>
</feature>
<evidence type="ECO:0000256" key="5">
    <source>
        <dbReference type="PROSITE-ProRule" id="PRU10100"/>
    </source>
</evidence>
<dbReference type="InterPro" id="IPR020827">
    <property type="entry name" value="Asparaginase/glutaminase_AS1"/>
</dbReference>
<dbReference type="InterPro" id="IPR027474">
    <property type="entry name" value="L-asparaginase_N"/>
</dbReference>
<feature type="domain" description="Asparaginase/glutaminase C-terminal" evidence="8">
    <location>
        <begin position="206"/>
        <end position="315"/>
    </location>
</feature>
<dbReference type="PROSITE" id="PS51732">
    <property type="entry name" value="ASN_GLN_ASE_3"/>
    <property type="match status" value="1"/>
</dbReference>
<dbReference type="SUPFAM" id="SSF53774">
    <property type="entry name" value="Glutaminase/Asparaginase"/>
    <property type="match status" value="1"/>
</dbReference>
<feature type="active site" evidence="5">
    <location>
        <position position="86"/>
    </location>
</feature>
<dbReference type="PRINTS" id="PR00139">
    <property type="entry name" value="ASNGLNASE"/>
</dbReference>
<dbReference type="InterPro" id="IPR037152">
    <property type="entry name" value="L-asparaginase_N_sf"/>
</dbReference>
<evidence type="ECO:0000313" key="10">
    <source>
        <dbReference type="Proteomes" id="UP000236584"/>
    </source>
</evidence>
<dbReference type="Gene3D" id="3.40.50.40">
    <property type="match status" value="1"/>
</dbReference>
<dbReference type="FunFam" id="3.40.50.1170:FF:000001">
    <property type="entry name" value="L-asparaginase 2"/>
    <property type="match status" value="1"/>
</dbReference>
<keyword evidence="2" id="KW-0378">Hydrolase</keyword>
<evidence type="ECO:0000256" key="4">
    <source>
        <dbReference type="PROSITE-ProRule" id="PRU10099"/>
    </source>
</evidence>
<dbReference type="InterPro" id="IPR027475">
    <property type="entry name" value="Asparaginase/glutaminase_AS2"/>
</dbReference>
<dbReference type="EMBL" id="CP026309">
    <property type="protein sequence ID" value="AUV81946.1"/>
    <property type="molecule type" value="Genomic_DNA"/>
</dbReference>
<dbReference type="GO" id="GO:0004067">
    <property type="term" value="F:asparaginase activity"/>
    <property type="evidence" value="ECO:0007669"/>
    <property type="project" value="UniProtKB-UniRule"/>
</dbReference>
<accession>A0A2I8VJ41</accession>
<dbReference type="InterPro" id="IPR004550">
    <property type="entry name" value="AsnASE_II"/>
</dbReference>
<dbReference type="PANTHER" id="PTHR11707">
    <property type="entry name" value="L-ASPARAGINASE"/>
    <property type="match status" value="1"/>
</dbReference>
<dbReference type="RefSeq" id="WP_103425635.1">
    <property type="nucleotide sequence ID" value="NZ_CP026309.1"/>
</dbReference>
<evidence type="ECO:0000256" key="2">
    <source>
        <dbReference type="ARBA" id="ARBA00022801"/>
    </source>
</evidence>
<dbReference type="InterPro" id="IPR006034">
    <property type="entry name" value="Asparaginase/glutaminase-like"/>
</dbReference>
<evidence type="ECO:0000256" key="1">
    <source>
        <dbReference type="ARBA" id="ARBA00010518"/>
    </source>
</evidence>
<dbReference type="PIRSF" id="PIRSF500176">
    <property type="entry name" value="L_ASNase"/>
    <property type="match status" value="1"/>
</dbReference>
<dbReference type="CDD" id="cd08964">
    <property type="entry name" value="L-asparaginase_II"/>
    <property type="match status" value="1"/>
</dbReference>
<dbReference type="GO" id="GO:0006528">
    <property type="term" value="P:asparagine metabolic process"/>
    <property type="evidence" value="ECO:0007669"/>
    <property type="project" value="InterPro"/>
</dbReference>
<evidence type="ECO:0000259" key="7">
    <source>
        <dbReference type="Pfam" id="PF00710"/>
    </source>
</evidence>
<proteinExistence type="inferred from homology"/>
<dbReference type="PIRSF" id="PIRSF001220">
    <property type="entry name" value="L-ASNase_gatD"/>
    <property type="match status" value="1"/>
</dbReference>
<reference evidence="9 10" key="1">
    <citation type="submission" date="2018-01" db="EMBL/GenBank/DDBJ databases">
        <title>Complete genome sequence of Salinigranum rubrum GX10T, an extremely halophilic archaeon isolated from a marine solar saltern.</title>
        <authorList>
            <person name="Han S."/>
        </authorList>
    </citation>
    <scope>NUCLEOTIDE SEQUENCE [LARGE SCALE GENOMIC DNA]</scope>
    <source>
        <strain evidence="9 10">GX10</strain>
    </source>
</reference>
<comment type="similarity">
    <text evidence="1">Belongs to the asparaginase 1 family.</text>
</comment>
<dbReference type="SMART" id="SM00870">
    <property type="entry name" value="Asparaginase"/>
    <property type="match status" value="1"/>
</dbReference>
<dbReference type="PROSITE" id="PS00917">
    <property type="entry name" value="ASN_GLN_ASE_2"/>
    <property type="match status" value="1"/>
</dbReference>
<evidence type="ECO:0000256" key="6">
    <source>
        <dbReference type="SAM" id="MobiDB-lite"/>
    </source>
</evidence>